<name>A0A7K1UN67_9NOCA</name>
<gene>
    <name evidence="2" type="ORF">GPX89_00705</name>
</gene>
<comment type="caution">
    <text evidence="2">The sequence shown here is derived from an EMBL/GenBank/DDBJ whole genome shotgun (WGS) entry which is preliminary data.</text>
</comment>
<dbReference type="PANTHER" id="PTHR33164:SF43">
    <property type="entry name" value="HTH-TYPE TRANSCRIPTIONAL REPRESSOR YETL"/>
    <property type="match status" value="1"/>
</dbReference>
<evidence type="ECO:0000259" key="1">
    <source>
        <dbReference type="PROSITE" id="PS50995"/>
    </source>
</evidence>
<dbReference type="InterPro" id="IPR036390">
    <property type="entry name" value="WH_DNA-bd_sf"/>
</dbReference>
<dbReference type="InterPro" id="IPR039422">
    <property type="entry name" value="MarR/SlyA-like"/>
</dbReference>
<accession>A0A7K1UN67</accession>
<dbReference type="GO" id="GO:0003700">
    <property type="term" value="F:DNA-binding transcription factor activity"/>
    <property type="evidence" value="ECO:0007669"/>
    <property type="project" value="InterPro"/>
</dbReference>
<dbReference type="Proteomes" id="UP000466794">
    <property type="component" value="Unassembled WGS sequence"/>
</dbReference>
<dbReference type="Pfam" id="PF12802">
    <property type="entry name" value="MarR_2"/>
    <property type="match status" value="1"/>
</dbReference>
<evidence type="ECO:0000313" key="2">
    <source>
        <dbReference type="EMBL" id="MVU75761.1"/>
    </source>
</evidence>
<dbReference type="InterPro" id="IPR036388">
    <property type="entry name" value="WH-like_DNA-bd_sf"/>
</dbReference>
<sequence>MGFPFRARKCVRVHAITYVRAHATGYDGPVSTRSHPAVHAWAALLQVHAKLVPELDAALRRTTGLPLSWYDVLLELDAPHRLRMSDLGERVVLSRTRVSRLVTEMESHGLVRRESNPDDGRSAFVSITDAGRRRFREAAPHYLAEIQQRFGGKLDEAELETMASALRKVLGPAEMATPNSNRGDT</sequence>
<reference evidence="2 3" key="1">
    <citation type="submission" date="2019-12" db="EMBL/GenBank/DDBJ databases">
        <title>Nocardia sp. nov. ET3-3 isolated from soil.</title>
        <authorList>
            <person name="Kanchanasin P."/>
            <person name="Tanasupawat S."/>
            <person name="Yuki M."/>
            <person name="Kudo T."/>
        </authorList>
    </citation>
    <scope>NUCLEOTIDE SEQUENCE [LARGE SCALE GENOMIC DNA]</scope>
    <source>
        <strain evidence="2 3">ET3-3</strain>
    </source>
</reference>
<feature type="domain" description="HTH marR-type" evidence="1">
    <location>
        <begin position="37"/>
        <end position="171"/>
    </location>
</feature>
<dbReference type="Gene3D" id="1.10.10.10">
    <property type="entry name" value="Winged helix-like DNA-binding domain superfamily/Winged helix DNA-binding domain"/>
    <property type="match status" value="1"/>
</dbReference>
<dbReference type="PROSITE" id="PS50995">
    <property type="entry name" value="HTH_MARR_2"/>
    <property type="match status" value="1"/>
</dbReference>
<organism evidence="2 3">
    <name type="scientific">Nocardia terrae</name>
    <dbReference type="NCBI Taxonomy" id="2675851"/>
    <lineage>
        <taxon>Bacteria</taxon>
        <taxon>Bacillati</taxon>
        <taxon>Actinomycetota</taxon>
        <taxon>Actinomycetes</taxon>
        <taxon>Mycobacteriales</taxon>
        <taxon>Nocardiaceae</taxon>
        <taxon>Nocardia</taxon>
    </lineage>
</organism>
<dbReference type="PRINTS" id="PR00598">
    <property type="entry name" value="HTHMARR"/>
</dbReference>
<dbReference type="SUPFAM" id="SSF46785">
    <property type="entry name" value="Winged helix' DNA-binding domain"/>
    <property type="match status" value="1"/>
</dbReference>
<dbReference type="InterPro" id="IPR000835">
    <property type="entry name" value="HTH_MarR-typ"/>
</dbReference>
<protein>
    <submittedName>
        <fullName evidence="2">MarR family transcriptional regulator</fullName>
    </submittedName>
</protein>
<dbReference type="GO" id="GO:0006950">
    <property type="term" value="P:response to stress"/>
    <property type="evidence" value="ECO:0007669"/>
    <property type="project" value="TreeGrafter"/>
</dbReference>
<dbReference type="EMBL" id="WRPP01000001">
    <property type="protein sequence ID" value="MVU75761.1"/>
    <property type="molecule type" value="Genomic_DNA"/>
</dbReference>
<keyword evidence="3" id="KW-1185">Reference proteome</keyword>
<dbReference type="PANTHER" id="PTHR33164">
    <property type="entry name" value="TRANSCRIPTIONAL REGULATOR, MARR FAMILY"/>
    <property type="match status" value="1"/>
</dbReference>
<proteinExistence type="predicted"/>
<dbReference type="AlphaFoldDB" id="A0A7K1UN67"/>
<evidence type="ECO:0000313" key="3">
    <source>
        <dbReference type="Proteomes" id="UP000466794"/>
    </source>
</evidence>
<dbReference type="SMART" id="SM00347">
    <property type="entry name" value="HTH_MARR"/>
    <property type="match status" value="1"/>
</dbReference>